<name>A0ACC0XFC2_9ROSI</name>
<proteinExistence type="predicted"/>
<gene>
    <name evidence="1" type="ORF">Pint_20609</name>
</gene>
<protein>
    <submittedName>
        <fullName evidence="1">Uncharacterized protein</fullName>
    </submittedName>
</protein>
<reference evidence="2" key="1">
    <citation type="journal article" date="2023" name="G3 (Bethesda)">
        <title>Genome assembly and association tests identify interacting loci associated with vigor, precocity, and sex in interspecific pistachio rootstocks.</title>
        <authorList>
            <person name="Palmer W."/>
            <person name="Jacygrad E."/>
            <person name="Sagayaradj S."/>
            <person name="Cavanaugh K."/>
            <person name="Han R."/>
            <person name="Bertier L."/>
            <person name="Beede B."/>
            <person name="Kafkas S."/>
            <person name="Golino D."/>
            <person name="Preece J."/>
            <person name="Michelmore R."/>
        </authorList>
    </citation>
    <scope>NUCLEOTIDE SEQUENCE [LARGE SCALE GENOMIC DNA]</scope>
</reference>
<evidence type="ECO:0000313" key="1">
    <source>
        <dbReference type="EMBL" id="KAJ0015184.1"/>
    </source>
</evidence>
<dbReference type="Proteomes" id="UP001163603">
    <property type="component" value="Chromosome 13"/>
</dbReference>
<comment type="caution">
    <text evidence="1">The sequence shown here is derived from an EMBL/GenBank/DDBJ whole genome shotgun (WGS) entry which is preliminary data.</text>
</comment>
<organism evidence="1 2">
    <name type="scientific">Pistacia integerrima</name>
    <dbReference type="NCBI Taxonomy" id="434235"/>
    <lineage>
        <taxon>Eukaryota</taxon>
        <taxon>Viridiplantae</taxon>
        <taxon>Streptophyta</taxon>
        <taxon>Embryophyta</taxon>
        <taxon>Tracheophyta</taxon>
        <taxon>Spermatophyta</taxon>
        <taxon>Magnoliopsida</taxon>
        <taxon>eudicotyledons</taxon>
        <taxon>Gunneridae</taxon>
        <taxon>Pentapetalae</taxon>
        <taxon>rosids</taxon>
        <taxon>malvids</taxon>
        <taxon>Sapindales</taxon>
        <taxon>Anacardiaceae</taxon>
        <taxon>Pistacia</taxon>
    </lineage>
</organism>
<keyword evidence="2" id="KW-1185">Reference proteome</keyword>
<accession>A0ACC0XFC2</accession>
<sequence>MSITTIYGLRIELVPRTSVDSVLFPKNLTIEEIHQRIVDLSRARAFHLASASVAKSSQNTLNREPETLKPPISSSPLAILYLTKMSIGSSKFSPYLVVDTGVDDTWLQCEGCKSCFPVKGGSFSAQQSKSYHASSCDDPLCFDKSCFRNVCSYNWMYRDGGLLKGVLGTDSFTFNGGNSTGITFPTLAFGCAYESQNIIFGGYIGSENVISGVFGLGAGQRSILKQLETVTDLRFSYCLPSWTFPNGSSTFLRFGPDAQITGDDKRKVQTISLIPNMSRYYVNVTGISVDEKRLDIDPGLFKLKNDGSGGFAIDSGVGPTLLVPDAYSVLRAQMIRNFFRYAWHPIEGKETPYDLCFKAASSAGNIDVKIPSMTIHFQGGDLAVGSNSVFESIDGLLCLIFQPTEQLGPNLLGAFQQANNRFLFDVKKSTVSFVPETCNEK</sequence>
<evidence type="ECO:0000313" key="2">
    <source>
        <dbReference type="Proteomes" id="UP001163603"/>
    </source>
</evidence>
<dbReference type="EMBL" id="CM047748">
    <property type="protein sequence ID" value="KAJ0015184.1"/>
    <property type="molecule type" value="Genomic_DNA"/>
</dbReference>